<organism evidence="1">
    <name type="scientific">marine sediment metagenome</name>
    <dbReference type="NCBI Taxonomy" id="412755"/>
    <lineage>
        <taxon>unclassified sequences</taxon>
        <taxon>metagenomes</taxon>
        <taxon>ecological metagenomes</taxon>
    </lineage>
</organism>
<dbReference type="EMBL" id="BARV01005093">
    <property type="protein sequence ID" value="GAI11021.1"/>
    <property type="molecule type" value="Genomic_DNA"/>
</dbReference>
<sequence length="59" mass="6845">MYLKFKYKDTEVVLTPETIRDIRRQLVPQIKQMPFGELIETIKAAGLSTKNLVAFFSKV</sequence>
<accession>X1LZ04</accession>
<evidence type="ECO:0000313" key="1">
    <source>
        <dbReference type="EMBL" id="GAI11021.1"/>
    </source>
</evidence>
<reference evidence="1" key="1">
    <citation type="journal article" date="2014" name="Front. Microbiol.">
        <title>High frequency of phylogenetically diverse reductive dehalogenase-homologous genes in deep subseafloor sedimentary metagenomes.</title>
        <authorList>
            <person name="Kawai M."/>
            <person name="Futagami T."/>
            <person name="Toyoda A."/>
            <person name="Takaki Y."/>
            <person name="Nishi S."/>
            <person name="Hori S."/>
            <person name="Arai W."/>
            <person name="Tsubouchi T."/>
            <person name="Morono Y."/>
            <person name="Uchiyama I."/>
            <person name="Ito T."/>
            <person name="Fujiyama A."/>
            <person name="Inagaki F."/>
            <person name="Takami H."/>
        </authorList>
    </citation>
    <scope>NUCLEOTIDE SEQUENCE</scope>
    <source>
        <strain evidence="1">Expedition CK06-06</strain>
    </source>
</reference>
<name>X1LZ04_9ZZZZ</name>
<gene>
    <name evidence="1" type="ORF">S06H3_10808</name>
</gene>
<comment type="caution">
    <text evidence="1">The sequence shown here is derived from an EMBL/GenBank/DDBJ whole genome shotgun (WGS) entry which is preliminary data.</text>
</comment>
<dbReference type="AlphaFoldDB" id="X1LZ04"/>
<protein>
    <submittedName>
        <fullName evidence="1">Uncharacterized protein</fullName>
    </submittedName>
</protein>
<proteinExistence type="predicted"/>